<evidence type="ECO:0000313" key="2">
    <source>
        <dbReference type="Proteomes" id="UP000239872"/>
    </source>
</evidence>
<accession>A0A2S7SXF9</accession>
<dbReference type="Pfam" id="PF16120">
    <property type="entry name" value="DUF4836"/>
    <property type="match status" value="1"/>
</dbReference>
<sequence>MLRYSRIITLLAISVLILSSCHSKPDHRKYIPKDAAVVAGINLSSLSKKIAWNMITGSKIFKEMEKKVPKKNGSDVMSGIDKAGIDVLNTFYVYLKTDNRFNTGMRVTALVPLNDAAAWEAYLKKSFPQANVTEHNKLKVTSLDGNMYMGWNKDLLIIMNVLSDNAGDMATEMDNAFAVTDDNSIKANKNFEKLEGAGHDLSMWVNYDQIMSTYNDRMSPNMNGVSLSKSMWKETAFACGFDFVKGKITGDMTYYTSKSMDKIYKEFGTEHVNKEMISRIPGNELSMLVAAHFSTKALKDMMDSTGVLGLANSGLSAQGTNVDNVLDAFTGDMAFAINNLSVTSTPATKDIPYAMQNTNYCMSYVMKINKKANFDQLMNFAKQAGMLPIGEGYMMPVSARDSVFVLSNNDYAVFSNKYANASNILHGNKDGQPLNSNVAANVNGHPFAMFIDIQETIKRIDLNTIMSPQDAGIFNESKNLLTNIAFNGGEYKDGAMQAHMEINFTNKEESSILTLLDFGMRISDAMEKSRAAQQAEIDTTMHAF</sequence>
<dbReference type="InterPro" id="IPR032276">
    <property type="entry name" value="DUF4836"/>
</dbReference>
<organism evidence="1 2">
    <name type="scientific">Flavipsychrobacter stenotrophus</name>
    <dbReference type="NCBI Taxonomy" id="2077091"/>
    <lineage>
        <taxon>Bacteria</taxon>
        <taxon>Pseudomonadati</taxon>
        <taxon>Bacteroidota</taxon>
        <taxon>Chitinophagia</taxon>
        <taxon>Chitinophagales</taxon>
        <taxon>Chitinophagaceae</taxon>
        <taxon>Flavipsychrobacter</taxon>
    </lineage>
</organism>
<dbReference type="PROSITE" id="PS51257">
    <property type="entry name" value="PROKAR_LIPOPROTEIN"/>
    <property type="match status" value="1"/>
</dbReference>
<gene>
    <name evidence="1" type="ORF">CJD36_007385</name>
</gene>
<dbReference type="OrthoDB" id="609910at2"/>
<name>A0A2S7SXF9_9BACT</name>
<protein>
    <recommendedName>
        <fullName evidence="3">DUF4836 domain-containing protein</fullName>
    </recommendedName>
</protein>
<reference evidence="1 2" key="1">
    <citation type="submission" date="2018-01" db="EMBL/GenBank/DDBJ databases">
        <title>A novel member of the phylum Bacteroidetes isolated from glacier ice.</title>
        <authorList>
            <person name="Liu Q."/>
            <person name="Xin Y.-H."/>
        </authorList>
    </citation>
    <scope>NUCLEOTIDE SEQUENCE [LARGE SCALE GENOMIC DNA]</scope>
    <source>
        <strain evidence="1 2">RB1R16</strain>
    </source>
</reference>
<comment type="caution">
    <text evidence="1">The sequence shown here is derived from an EMBL/GenBank/DDBJ whole genome shotgun (WGS) entry which is preliminary data.</text>
</comment>
<dbReference type="EMBL" id="PPSL01000002">
    <property type="protein sequence ID" value="PQJ11610.1"/>
    <property type="molecule type" value="Genomic_DNA"/>
</dbReference>
<dbReference type="AlphaFoldDB" id="A0A2S7SXF9"/>
<keyword evidence="2" id="KW-1185">Reference proteome</keyword>
<dbReference type="Proteomes" id="UP000239872">
    <property type="component" value="Unassembled WGS sequence"/>
</dbReference>
<evidence type="ECO:0000313" key="1">
    <source>
        <dbReference type="EMBL" id="PQJ11610.1"/>
    </source>
</evidence>
<evidence type="ECO:0008006" key="3">
    <source>
        <dbReference type="Google" id="ProtNLM"/>
    </source>
</evidence>
<dbReference type="RefSeq" id="WP_105038490.1">
    <property type="nucleotide sequence ID" value="NZ_PPSL01000002.1"/>
</dbReference>
<proteinExistence type="predicted"/>